<feature type="compositionally biased region" description="Basic residues" evidence="1">
    <location>
        <begin position="34"/>
        <end position="43"/>
    </location>
</feature>
<dbReference type="RefSeq" id="XP_003678991.1">
    <property type="nucleotide sequence ID" value="XM_003678943.1"/>
</dbReference>
<dbReference type="KEGG" id="tdl:TDEL_0A04480"/>
<dbReference type="HOGENOM" id="CLU_2924351_0_0_1"/>
<name>G8ZMD6_TORDE</name>
<dbReference type="AlphaFoldDB" id="G8ZMD6"/>
<accession>G8ZMD6</accession>
<gene>
    <name evidence="2" type="primary">TDEL0A04480</name>
    <name evidence="2" type="ORF">TDEL_0A04480</name>
</gene>
<dbReference type="OrthoDB" id="10396438at2759"/>
<keyword evidence="3" id="KW-1185">Reference proteome</keyword>
<proteinExistence type="predicted"/>
<evidence type="ECO:0000313" key="3">
    <source>
        <dbReference type="Proteomes" id="UP000005627"/>
    </source>
</evidence>
<feature type="compositionally biased region" description="Basic and acidic residues" evidence="1">
    <location>
        <begin position="20"/>
        <end position="33"/>
    </location>
</feature>
<evidence type="ECO:0000256" key="1">
    <source>
        <dbReference type="SAM" id="MobiDB-lite"/>
    </source>
</evidence>
<organism evidence="2 3">
    <name type="scientific">Torulaspora delbrueckii</name>
    <name type="common">Yeast</name>
    <name type="synonym">Candida colliculosa</name>
    <dbReference type="NCBI Taxonomy" id="4950"/>
    <lineage>
        <taxon>Eukaryota</taxon>
        <taxon>Fungi</taxon>
        <taxon>Dikarya</taxon>
        <taxon>Ascomycota</taxon>
        <taxon>Saccharomycotina</taxon>
        <taxon>Saccharomycetes</taxon>
        <taxon>Saccharomycetales</taxon>
        <taxon>Saccharomycetaceae</taxon>
        <taxon>Torulaspora</taxon>
    </lineage>
</organism>
<dbReference type="Proteomes" id="UP000005627">
    <property type="component" value="Chromosome 1"/>
</dbReference>
<sequence length="61" mass="6889">MEKGTNDHKQDPDGPPSYEETMRQDALRTENTGHTHKPKRTSRKGYPGGEHLTYHGAKKGK</sequence>
<dbReference type="InParanoid" id="G8ZMD6"/>
<feature type="region of interest" description="Disordered" evidence="1">
    <location>
        <begin position="1"/>
        <end position="61"/>
    </location>
</feature>
<protein>
    <submittedName>
        <fullName evidence="2">Uncharacterized protein</fullName>
    </submittedName>
</protein>
<evidence type="ECO:0000313" key="2">
    <source>
        <dbReference type="EMBL" id="CCE89780.1"/>
    </source>
</evidence>
<dbReference type="GeneID" id="11502882"/>
<feature type="compositionally biased region" description="Basic and acidic residues" evidence="1">
    <location>
        <begin position="1"/>
        <end position="12"/>
    </location>
</feature>
<dbReference type="EMBL" id="HE616742">
    <property type="protein sequence ID" value="CCE89780.1"/>
    <property type="molecule type" value="Genomic_DNA"/>
</dbReference>
<reference evidence="2 3" key="1">
    <citation type="journal article" date="2011" name="Proc. Natl. Acad. Sci. U.S.A.">
        <title>Evolutionary erosion of yeast sex chromosomes by mating-type switching accidents.</title>
        <authorList>
            <person name="Gordon J.L."/>
            <person name="Armisen D."/>
            <person name="Proux-Wera E."/>
            <person name="Oheigeartaigh S.S."/>
            <person name="Byrne K.P."/>
            <person name="Wolfe K.H."/>
        </authorList>
    </citation>
    <scope>NUCLEOTIDE SEQUENCE [LARGE SCALE GENOMIC DNA]</scope>
    <source>
        <strain evidence="3">ATCC 10662 / CBS 1146 / NBRC 0425 / NCYC 2629 / NRRL Y-866</strain>
    </source>
</reference>